<dbReference type="PANTHER" id="PTHR43857">
    <property type="entry name" value="BLR7761 PROTEIN"/>
    <property type="match status" value="1"/>
</dbReference>
<evidence type="ECO:0000313" key="2">
    <source>
        <dbReference type="Proteomes" id="UP000245639"/>
    </source>
</evidence>
<dbReference type="InterPro" id="IPR035959">
    <property type="entry name" value="RutC-like_sf"/>
</dbReference>
<accession>A0A2U1F143</accession>
<dbReference type="CDD" id="cd00448">
    <property type="entry name" value="YjgF_YER057c_UK114_family"/>
    <property type="match status" value="1"/>
</dbReference>
<dbReference type="SUPFAM" id="SSF55298">
    <property type="entry name" value="YjgF-like"/>
    <property type="match status" value="1"/>
</dbReference>
<dbReference type="Gene3D" id="3.30.1330.40">
    <property type="entry name" value="RutC-like"/>
    <property type="match status" value="1"/>
</dbReference>
<proteinExistence type="predicted"/>
<dbReference type="AlphaFoldDB" id="A0A2U1F143"/>
<keyword evidence="2" id="KW-1185">Reference proteome</keyword>
<dbReference type="OrthoDB" id="4375842at2"/>
<evidence type="ECO:0000313" key="1">
    <source>
        <dbReference type="EMBL" id="PVZ05888.1"/>
    </source>
</evidence>
<dbReference type="EMBL" id="QEKW01000014">
    <property type="protein sequence ID" value="PVZ05888.1"/>
    <property type="molecule type" value="Genomic_DNA"/>
</dbReference>
<sequence length="137" mass="14271">MSPPQLSEMKRINPTSWNAPFRHDQAQLRPAPKQLLTVAGQGSVGADGALLHAGDMTAQMALTMANVEALLAAGGMDLRDVTRLVVHVTDMDAAVASYAAITERLDAVGATPPCTLVEVARLALPGMAVEIDATAGR</sequence>
<name>A0A2U1F143_9PSEU</name>
<protein>
    <submittedName>
        <fullName evidence="1">Enamine deaminase RidA (YjgF/YER057c/UK114 family)</fullName>
    </submittedName>
</protein>
<comment type="caution">
    <text evidence="1">The sequence shown here is derived from an EMBL/GenBank/DDBJ whole genome shotgun (WGS) entry which is preliminary data.</text>
</comment>
<dbReference type="PANTHER" id="PTHR43857:SF1">
    <property type="entry name" value="YJGH FAMILY PROTEIN"/>
    <property type="match status" value="1"/>
</dbReference>
<dbReference type="Pfam" id="PF01042">
    <property type="entry name" value="Ribonuc_L-PSP"/>
    <property type="match status" value="1"/>
</dbReference>
<reference evidence="1 2" key="1">
    <citation type="submission" date="2018-04" db="EMBL/GenBank/DDBJ databases">
        <title>Genomic Encyclopedia of Type Strains, Phase IV (KMG-IV): sequencing the most valuable type-strain genomes for metagenomic binning, comparative biology and taxonomic classification.</title>
        <authorList>
            <person name="Goeker M."/>
        </authorList>
    </citation>
    <scope>NUCLEOTIDE SEQUENCE [LARGE SCALE GENOMIC DNA]</scope>
    <source>
        <strain evidence="1 2">DSM 45771</strain>
    </source>
</reference>
<dbReference type="InterPro" id="IPR006175">
    <property type="entry name" value="YjgF/YER057c/UK114"/>
</dbReference>
<dbReference type="Proteomes" id="UP000245639">
    <property type="component" value="Unassembled WGS sequence"/>
</dbReference>
<organism evidence="1 2">
    <name type="scientific">Actinomycetospora cinnamomea</name>
    <dbReference type="NCBI Taxonomy" id="663609"/>
    <lineage>
        <taxon>Bacteria</taxon>
        <taxon>Bacillati</taxon>
        <taxon>Actinomycetota</taxon>
        <taxon>Actinomycetes</taxon>
        <taxon>Pseudonocardiales</taxon>
        <taxon>Pseudonocardiaceae</taxon>
        <taxon>Actinomycetospora</taxon>
    </lineage>
</organism>
<gene>
    <name evidence="1" type="ORF">C8D89_114144</name>
</gene>